<keyword evidence="1" id="KW-0812">Transmembrane</keyword>
<gene>
    <name evidence="2" type="ORF">KK137_07360</name>
</gene>
<keyword evidence="1" id="KW-1133">Transmembrane helix</keyword>
<evidence type="ECO:0000313" key="2">
    <source>
        <dbReference type="EMBL" id="MBT2134146.1"/>
    </source>
</evidence>
<keyword evidence="1" id="KW-0472">Membrane</keyword>
<sequence length="137" mass="15403">MDKLFTHIATRISGWAGQPLAFLLALTIVVVWGVTGPLFKFSDTWQLVINTGTTIVTFLMVFLIQNSQNRDAAAMQAKLDELIRAVEQARGQFIGIEHLTDVEIERIREALELEEIEMESGKSATTSETVTRLLLRR</sequence>
<evidence type="ECO:0000313" key="3">
    <source>
        <dbReference type="Proteomes" id="UP000811255"/>
    </source>
</evidence>
<reference evidence="2 3" key="1">
    <citation type="submission" date="2021-05" db="EMBL/GenBank/DDBJ databases">
        <title>Croceibacterium sp. LX-88 genome sequence.</title>
        <authorList>
            <person name="Luo X."/>
        </authorList>
    </citation>
    <scope>NUCLEOTIDE SEQUENCE [LARGE SCALE GENOMIC DNA]</scope>
    <source>
        <strain evidence="2 3">LX-88</strain>
    </source>
</reference>
<name>A0ABS5W3U2_9SPHN</name>
<accession>A0ABS5W3U2</accession>
<dbReference type="Proteomes" id="UP000811255">
    <property type="component" value="Unassembled WGS sequence"/>
</dbReference>
<evidence type="ECO:0000256" key="1">
    <source>
        <dbReference type="SAM" id="Phobius"/>
    </source>
</evidence>
<dbReference type="EMBL" id="JAHFVK010000001">
    <property type="protein sequence ID" value="MBT2134146.1"/>
    <property type="molecule type" value="Genomic_DNA"/>
</dbReference>
<dbReference type="Pfam" id="PF04120">
    <property type="entry name" value="Iron_permease"/>
    <property type="match status" value="1"/>
</dbReference>
<keyword evidence="3" id="KW-1185">Reference proteome</keyword>
<feature type="transmembrane region" description="Helical" evidence="1">
    <location>
        <begin position="45"/>
        <end position="64"/>
    </location>
</feature>
<dbReference type="InterPro" id="IPR007251">
    <property type="entry name" value="Iron_permease_Fet4"/>
</dbReference>
<proteinExistence type="predicted"/>
<organism evidence="2 3">
    <name type="scientific">Croceibacterium selenioxidans</name>
    <dbReference type="NCBI Taxonomy" id="2838833"/>
    <lineage>
        <taxon>Bacteria</taxon>
        <taxon>Pseudomonadati</taxon>
        <taxon>Pseudomonadota</taxon>
        <taxon>Alphaproteobacteria</taxon>
        <taxon>Sphingomonadales</taxon>
        <taxon>Erythrobacteraceae</taxon>
        <taxon>Croceibacterium</taxon>
    </lineage>
</organism>
<comment type="caution">
    <text evidence="2">The sequence shown here is derived from an EMBL/GenBank/DDBJ whole genome shotgun (WGS) entry which is preliminary data.</text>
</comment>
<dbReference type="RefSeq" id="WP_214535494.1">
    <property type="nucleotide sequence ID" value="NZ_JAHFVK010000001.1"/>
</dbReference>
<protein>
    <submittedName>
        <fullName evidence="2">Low affinity iron permease family protein</fullName>
    </submittedName>
</protein>
<feature type="transmembrane region" description="Helical" evidence="1">
    <location>
        <begin position="20"/>
        <end position="39"/>
    </location>
</feature>